<feature type="transmembrane region" description="Helical" evidence="1">
    <location>
        <begin position="42"/>
        <end position="62"/>
    </location>
</feature>
<protein>
    <submittedName>
        <fullName evidence="2">Uncharacterized protein</fullName>
    </submittedName>
</protein>
<dbReference type="KEGG" id="dvl:Dvul_1887"/>
<dbReference type="HOGENOM" id="CLU_1508309_0_0_7"/>
<dbReference type="EMBL" id="CP000527">
    <property type="protein sequence ID" value="ABM28904.1"/>
    <property type="molecule type" value="Genomic_DNA"/>
</dbReference>
<proteinExistence type="predicted"/>
<keyword evidence="1" id="KW-0472">Membrane</keyword>
<gene>
    <name evidence="2" type="ordered locus">Dvul_1887</name>
</gene>
<reference evidence="3" key="1">
    <citation type="journal article" date="2009" name="Environ. Microbiol.">
        <title>Contribution of mobile genetic elements to Desulfovibrio vulgaris genome plasticity.</title>
        <authorList>
            <person name="Walker C.B."/>
            <person name="Stolyar S."/>
            <person name="Chivian D."/>
            <person name="Pinel N."/>
            <person name="Gabster J.A."/>
            <person name="Dehal P.S."/>
            <person name="He Z."/>
            <person name="Yang Z.K."/>
            <person name="Yen H.C."/>
            <person name="Zhou J."/>
            <person name="Wall J.D."/>
            <person name="Hazen T.C."/>
            <person name="Arkin A.P."/>
            <person name="Stahl D.A."/>
        </authorList>
    </citation>
    <scope>NUCLEOTIDE SEQUENCE [LARGE SCALE GENOMIC DNA]</scope>
    <source>
        <strain evidence="3">DP4</strain>
    </source>
</reference>
<feature type="transmembrane region" description="Helical" evidence="1">
    <location>
        <begin position="74"/>
        <end position="100"/>
    </location>
</feature>
<keyword evidence="1" id="KW-0812">Transmembrane</keyword>
<evidence type="ECO:0000313" key="3">
    <source>
        <dbReference type="Proteomes" id="UP000009173"/>
    </source>
</evidence>
<name>A0A0H3A9B9_NITV4</name>
<dbReference type="AlphaFoldDB" id="A0A0H3A9B9"/>
<organism evidence="2 3">
    <name type="scientific">Nitratidesulfovibrio vulgaris (strain DP4)</name>
    <name type="common">Desulfovibrio vulgaris</name>
    <dbReference type="NCBI Taxonomy" id="391774"/>
    <lineage>
        <taxon>Bacteria</taxon>
        <taxon>Pseudomonadati</taxon>
        <taxon>Thermodesulfobacteriota</taxon>
        <taxon>Desulfovibrionia</taxon>
        <taxon>Desulfovibrionales</taxon>
        <taxon>Desulfovibrionaceae</taxon>
        <taxon>Nitratidesulfovibrio</taxon>
    </lineage>
</organism>
<keyword evidence="1" id="KW-1133">Transmembrane helix</keyword>
<dbReference type="Proteomes" id="UP000009173">
    <property type="component" value="Chromosome"/>
</dbReference>
<evidence type="ECO:0000313" key="2">
    <source>
        <dbReference type="EMBL" id="ABM28904.1"/>
    </source>
</evidence>
<accession>A0A0H3A9B9</accession>
<evidence type="ECO:0000256" key="1">
    <source>
        <dbReference type="SAM" id="Phobius"/>
    </source>
</evidence>
<sequence length="178" mass="20424">MSIVVDVLSRNYGKLRVRDDMKTLPSGVRYIGKSRGICRVQYYFTMFFVIPLVMAASSALSYNVSLKETLLSSVIALSLFLLLVLSIRMIVCMNISCICYDDKTMYWRKWSDKTLNTCDLQDVINYRSLSGVGGHLFYLEDGRVLIFYNLCKNLDDMCNKSGIVAWRKKNEGNWPFSS</sequence>